<name>Q7V4G7_PROMM</name>
<feature type="transmembrane region" description="Helical" evidence="1">
    <location>
        <begin position="222"/>
        <end position="243"/>
    </location>
</feature>
<feature type="transmembrane region" description="Helical" evidence="1">
    <location>
        <begin position="371"/>
        <end position="388"/>
    </location>
</feature>
<proteinExistence type="predicted"/>
<dbReference type="Proteomes" id="UP000001423">
    <property type="component" value="Chromosome"/>
</dbReference>
<feature type="transmembrane region" description="Helical" evidence="1">
    <location>
        <begin position="113"/>
        <end position="131"/>
    </location>
</feature>
<dbReference type="EMBL" id="BX548175">
    <property type="protein sequence ID" value="CAE22158.1"/>
    <property type="molecule type" value="Genomic_DNA"/>
</dbReference>
<keyword evidence="1" id="KW-1133">Transmembrane helix</keyword>
<keyword evidence="1" id="KW-0472">Membrane</keyword>
<feature type="transmembrane region" description="Helical" evidence="1">
    <location>
        <begin position="308"/>
        <end position="329"/>
    </location>
</feature>
<reference evidence="2 3" key="1">
    <citation type="journal article" date="2003" name="Nature">
        <title>Genome divergence in two Prochlorococcus ecotypes reflects oceanic niche differentiation.</title>
        <authorList>
            <person name="Rocap G."/>
            <person name="Larimer F.W."/>
            <person name="Lamerdin J.E."/>
            <person name="Malfatti S."/>
            <person name="Chain P."/>
            <person name="Ahlgren N.A."/>
            <person name="Arellano A."/>
            <person name="Coleman M."/>
            <person name="Hauser L."/>
            <person name="Hess W.R."/>
            <person name="Johnson Z.I."/>
            <person name="Land M.L."/>
            <person name="Lindell D."/>
            <person name="Post A.F."/>
            <person name="Regala W."/>
            <person name="Shah M."/>
            <person name="Shaw S.L."/>
            <person name="Steglich C."/>
            <person name="Sullivan M.B."/>
            <person name="Ting C.S."/>
            <person name="Tolonen A."/>
            <person name="Webb E.A."/>
            <person name="Zinser E.R."/>
            <person name="Chisholm S.W."/>
        </authorList>
    </citation>
    <scope>NUCLEOTIDE SEQUENCE [LARGE SCALE GENOMIC DNA]</scope>
    <source>
        <strain evidence="3">MIT 9313</strain>
    </source>
</reference>
<keyword evidence="3" id="KW-1185">Reference proteome</keyword>
<evidence type="ECO:0008006" key="4">
    <source>
        <dbReference type="Google" id="ProtNLM"/>
    </source>
</evidence>
<feature type="transmembrane region" description="Helical" evidence="1">
    <location>
        <begin position="341"/>
        <end position="359"/>
    </location>
</feature>
<accession>Q7V4G7</accession>
<sequence>MRMSSLVSGLMSYRRDNFPWVVLGMAGGFWLVGLLIQFWRLESLTATYDQALFLQELWSTARGHFFESSLSSELSAAVANQDALPSIDYLHLGQHANVLTVLAAPLVALFGRWALPLIQVGLLALAGLVLWRMASARLSRPLAIRLTASYYLSGTVIGPLVENFHDLCWLPLLGFLVVDGLLKQGWRQVMACSFLMLLVREDAGLTLFSLGLWASLRRPGARAIGLMVMAMSLVYVAVMTGWIQPQFDSSLSDRFLQEKFGHLLQGRTGGTFTVLWTMVTHPLRLLAALVSPPGTTLAFLLAPALPLAFIPFVSLDVALMVAVPLFIALVSQGMSALSVTLRYVLALVPGLFMGAMLWWQAHSGFWSHLWFRRFWTGCLALGLVLTLASNPHRTFSALVPDSFSPLVHVSPGAMLQRAATARHAVGLVPDNASVAADTPLLPLLAEREVALRFPKHIEYYNRQDQIESVQWVLAFPGYYRSLMPLFRQETSRWRSINKALQELMEEGRYGVVSCADGLVVLRNSVDSSPDARRCLDALLALEPG</sequence>
<feature type="transmembrane region" description="Helical" evidence="1">
    <location>
        <begin position="20"/>
        <end position="39"/>
    </location>
</feature>
<gene>
    <name evidence="2" type="ordered locus">PMT_1984</name>
</gene>
<dbReference type="eggNOG" id="COG3463">
    <property type="taxonomic scope" value="Bacteria"/>
</dbReference>
<dbReference type="HOGENOM" id="CLU_492502_0_0_3"/>
<dbReference type="Pfam" id="PF09852">
    <property type="entry name" value="DUF2079"/>
    <property type="match status" value="1"/>
</dbReference>
<dbReference type="AlphaFoldDB" id="Q7V4G7"/>
<organism evidence="2 3">
    <name type="scientific">Prochlorococcus marinus (strain MIT 9313)</name>
    <dbReference type="NCBI Taxonomy" id="74547"/>
    <lineage>
        <taxon>Bacteria</taxon>
        <taxon>Bacillati</taxon>
        <taxon>Cyanobacteriota</taxon>
        <taxon>Cyanophyceae</taxon>
        <taxon>Synechococcales</taxon>
        <taxon>Prochlorococcaceae</taxon>
        <taxon>Prochlorococcus</taxon>
    </lineage>
</organism>
<dbReference type="KEGG" id="pmt:PMT_1984"/>
<dbReference type="InterPro" id="IPR018650">
    <property type="entry name" value="STSV1_Orf64"/>
</dbReference>
<protein>
    <recommendedName>
        <fullName evidence="4">DUF2079 domain-containing protein</fullName>
    </recommendedName>
</protein>
<keyword evidence="1" id="KW-0812">Transmembrane</keyword>
<evidence type="ECO:0000313" key="2">
    <source>
        <dbReference type="EMBL" id="CAE22158.1"/>
    </source>
</evidence>
<evidence type="ECO:0000313" key="3">
    <source>
        <dbReference type="Proteomes" id="UP000001423"/>
    </source>
</evidence>
<evidence type="ECO:0000256" key="1">
    <source>
        <dbReference type="SAM" id="Phobius"/>
    </source>
</evidence>